<reference evidence="1 2" key="1">
    <citation type="journal article" date="2022" name="bioRxiv">
        <title>The genome of the oomycete Peronosclerospora sorghi, a cosmopolitan pathogen of maize and sorghum, is inflated with dispersed pseudogenes.</title>
        <authorList>
            <person name="Fletcher K."/>
            <person name="Martin F."/>
            <person name="Isakeit T."/>
            <person name="Cavanaugh K."/>
            <person name="Magill C."/>
            <person name="Michelmore R."/>
        </authorList>
    </citation>
    <scope>NUCLEOTIDE SEQUENCE [LARGE SCALE GENOMIC DNA]</scope>
    <source>
        <strain evidence="1">P6</strain>
    </source>
</reference>
<accession>A0ACC0WAD0</accession>
<comment type="caution">
    <text evidence="1">The sequence shown here is derived from an EMBL/GenBank/DDBJ whole genome shotgun (WGS) entry which is preliminary data.</text>
</comment>
<protein>
    <submittedName>
        <fullName evidence="1">Uncharacterized protein</fullName>
    </submittedName>
</protein>
<sequence>MDAFFQKLASNVFFKSSKSAPATQPKQPKPMLLASSSPRSLPMHQTVKRSIQEPCDLPRRSIAHWDKKREKCANCGHIYLKTLSKHPGFCSIDCKSNMAYLETVNRAIRAMRNTMQEQKSSEHNQQQTLAQDIVKSECKTYAEFGLESRIHEGCNVEWRFDTSMGSTSAPVTSSLLVDTLTPRRIPPWDNKRDMCNNCEQVYLKTLSQHSGFCSVDCKSNMMYLEKVNCSIRAMKEAVNERQRLVNQQHMVESTVHQEPQHIEVYQQHTRQVKKASIKVEVNESSASRSLKYAQSFAQFNIESRALDSNVEWAFSALY</sequence>
<name>A0ACC0WAD0_9STRA</name>
<proteinExistence type="predicted"/>
<dbReference type="Proteomes" id="UP001163321">
    <property type="component" value="Chromosome 3"/>
</dbReference>
<dbReference type="EMBL" id="CM047582">
    <property type="protein sequence ID" value="KAI9914661.1"/>
    <property type="molecule type" value="Genomic_DNA"/>
</dbReference>
<organism evidence="1 2">
    <name type="scientific">Peronosclerospora sorghi</name>
    <dbReference type="NCBI Taxonomy" id="230839"/>
    <lineage>
        <taxon>Eukaryota</taxon>
        <taxon>Sar</taxon>
        <taxon>Stramenopiles</taxon>
        <taxon>Oomycota</taxon>
        <taxon>Peronosporomycetes</taxon>
        <taxon>Peronosporales</taxon>
        <taxon>Peronosporaceae</taxon>
        <taxon>Peronosclerospora</taxon>
    </lineage>
</organism>
<evidence type="ECO:0000313" key="2">
    <source>
        <dbReference type="Proteomes" id="UP001163321"/>
    </source>
</evidence>
<evidence type="ECO:0000313" key="1">
    <source>
        <dbReference type="EMBL" id="KAI9914661.1"/>
    </source>
</evidence>
<gene>
    <name evidence="1" type="ORF">PsorP6_008210</name>
</gene>
<keyword evidence="2" id="KW-1185">Reference proteome</keyword>